<evidence type="ECO:0008006" key="3">
    <source>
        <dbReference type="Google" id="ProtNLM"/>
    </source>
</evidence>
<organism evidence="1 2">
    <name type="scientific">candidate division WWE3 bacterium CG23_combo_of_CG06-09_8_20_14_all_40_14</name>
    <dbReference type="NCBI Taxonomy" id="1975095"/>
    <lineage>
        <taxon>Bacteria</taxon>
        <taxon>Katanobacteria</taxon>
    </lineage>
</organism>
<sequence>MPDKGGGFMFNPGKIKDLYNLKKQADDMKREMGKIVVEVEEKGVKITMQGDQKVLNISVDGEENQKLKDAFNKAVKESQKKVAKKMQGRLSDFGLGV</sequence>
<dbReference type="Gene3D" id="3.30.1310.10">
    <property type="entry name" value="Nucleoid-associated protein YbaB-like domain"/>
    <property type="match status" value="1"/>
</dbReference>
<dbReference type="AlphaFoldDB" id="A0A2G9XCU7"/>
<reference evidence="1 2" key="1">
    <citation type="submission" date="2017-09" db="EMBL/GenBank/DDBJ databases">
        <title>Depth-based differentiation of microbial function through sediment-hosted aquifers and enrichment of novel symbionts in the deep terrestrial subsurface.</title>
        <authorList>
            <person name="Probst A.J."/>
            <person name="Ladd B."/>
            <person name="Jarett J.K."/>
            <person name="Geller-Mcgrath D.E."/>
            <person name="Sieber C.M."/>
            <person name="Emerson J.B."/>
            <person name="Anantharaman K."/>
            <person name="Thomas B.C."/>
            <person name="Malmstrom R."/>
            <person name="Stieglmeier M."/>
            <person name="Klingl A."/>
            <person name="Woyke T."/>
            <person name="Ryan C.M."/>
            <person name="Banfield J.F."/>
        </authorList>
    </citation>
    <scope>NUCLEOTIDE SEQUENCE [LARGE SCALE GENOMIC DNA]</scope>
    <source>
        <strain evidence="1">CG23_combo_of_CG06-09_8_20_14_all_40_14</strain>
    </source>
</reference>
<dbReference type="GO" id="GO:0003677">
    <property type="term" value="F:DNA binding"/>
    <property type="evidence" value="ECO:0007669"/>
    <property type="project" value="InterPro"/>
</dbReference>
<dbReference type="InterPro" id="IPR004401">
    <property type="entry name" value="YbaB/EbfC"/>
</dbReference>
<evidence type="ECO:0000313" key="1">
    <source>
        <dbReference type="EMBL" id="PIP04757.1"/>
    </source>
</evidence>
<name>A0A2G9XCU7_UNCKA</name>
<dbReference type="InterPro" id="IPR036894">
    <property type="entry name" value="YbaB-like_sf"/>
</dbReference>
<dbReference type="Pfam" id="PF02575">
    <property type="entry name" value="YbaB_DNA_bd"/>
    <property type="match status" value="1"/>
</dbReference>
<dbReference type="EMBL" id="PCQY01000010">
    <property type="protein sequence ID" value="PIP04757.1"/>
    <property type="molecule type" value="Genomic_DNA"/>
</dbReference>
<gene>
    <name evidence="1" type="ORF">COX53_00715</name>
</gene>
<proteinExistence type="predicted"/>
<accession>A0A2G9XCU7</accession>
<evidence type="ECO:0000313" key="2">
    <source>
        <dbReference type="Proteomes" id="UP000231388"/>
    </source>
</evidence>
<dbReference type="SUPFAM" id="SSF82607">
    <property type="entry name" value="YbaB-like"/>
    <property type="match status" value="1"/>
</dbReference>
<dbReference type="Proteomes" id="UP000231388">
    <property type="component" value="Unassembled WGS sequence"/>
</dbReference>
<protein>
    <recommendedName>
        <fullName evidence="3">Nucleoid-associated protein, YbaB/EbfC family</fullName>
    </recommendedName>
</protein>
<comment type="caution">
    <text evidence="1">The sequence shown here is derived from an EMBL/GenBank/DDBJ whole genome shotgun (WGS) entry which is preliminary data.</text>
</comment>